<dbReference type="EMBL" id="CP042196">
    <property type="protein sequence ID" value="QDS74897.1"/>
    <property type="molecule type" value="Genomic_DNA"/>
</dbReference>
<keyword evidence="11" id="KW-1185">Reference proteome</keyword>
<dbReference type="STRING" id="50376.A0A517LGZ3"/>
<evidence type="ECO:0000256" key="5">
    <source>
        <dbReference type="ARBA" id="ARBA00023242"/>
    </source>
</evidence>
<reference evidence="10 11" key="1">
    <citation type="submission" date="2019-07" db="EMBL/GenBank/DDBJ databases">
        <title>Finished genome of Venturia effusa.</title>
        <authorList>
            <person name="Young C.A."/>
            <person name="Cox M.P."/>
            <person name="Ganley A.R.D."/>
            <person name="David W.J."/>
        </authorList>
    </citation>
    <scope>NUCLEOTIDE SEQUENCE [LARGE SCALE GENOMIC DNA]</scope>
    <source>
        <strain evidence="11">albino</strain>
    </source>
</reference>
<dbReference type="InterPro" id="IPR016656">
    <property type="entry name" value="TFIIE-bsu"/>
</dbReference>
<gene>
    <name evidence="10" type="ORF">FKW77_003794</name>
</gene>
<dbReference type="Proteomes" id="UP000316270">
    <property type="component" value="Chromosome 12"/>
</dbReference>
<evidence type="ECO:0000313" key="11">
    <source>
        <dbReference type="Proteomes" id="UP000316270"/>
    </source>
</evidence>
<feature type="domain" description="TFIIE beta" evidence="9">
    <location>
        <begin position="39"/>
        <end position="130"/>
    </location>
</feature>
<dbReference type="GO" id="GO:0005673">
    <property type="term" value="C:transcription factor TFIIE complex"/>
    <property type="evidence" value="ECO:0007669"/>
    <property type="project" value="UniProtKB-UniRule"/>
</dbReference>
<evidence type="ECO:0000256" key="7">
    <source>
        <dbReference type="PIRNR" id="PIRNR016398"/>
    </source>
</evidence>
<feature type="compositionally biased region" description="Polar residues" evidence="8">
    <location>
        <begin position="32"/>
        <end position="50"/>
    </location>
</feature>
<evidence type="ECO:0000256" key="8">
    <source>
        <dbReference type="SAM" id="MobiDB-lite"/>
    </source>
</evidence>
<dbReference type="InterPro" id="IPR040501">
    <property type="entry name" value="TFA2_Winged_2"/>
</dbReference>
<evidence type="ECO:0000256" key="3">
    <source>
        <dbReference type="ARBA" id="ARBA00023125"/>
    </source>
</evidence>
<keyword evidence="4 7" id="KW-0804">Transcription</keyword>
<dbReference type="OrthoDB" id="5323195at2759"/>
<evidence type="ECO:0000259" key="9">
    <source>
        <dbReference type="PROSITE" id="PS51351"/>
    </source>
</evidence>
<dbReference type="Pfam" id="PF18121">
    <property type="entry name" value="TFA2_Winged_2"/>
    <property type="match status" value="1"/>
</dbReference>
<feature type="region of interest" description="Disordered" evidence="8">
    <location>
        <begin position="103"/>
        <end position="123"/>
    </location>
</feature>
<protein>
    <recommendedName>
        <fullName evidence="7">Transcription initiation factor IIE subunit beta</fullName>
    </recommendedName>
</protein>
<dbReference type="PANTHER" id="PTHR12716">
    <property type="entry name" value="TRANSCRIPTION INITIATION FACTOR IIE, BETA SUBUNIT"/>
    <property type="match status" value="1"/>
</dbReference>
<dbReference type="InterPro" id="IPR003166">
    <property type="entry name" value="TFIIE_bsu_DNA-bd"/>
</dbReference>
<dbReference type="Pfam" id="PF02186">
    <property type="entry name" value="TFIIE_beta"/>
    <property type="match status" value="1"/>
</dbReference>
<organism evidence="10 11">
    <name type="scientific">Venturia effusa</name>
    <dbReference type="NCBI Taxonomy" id="50376"/>
    <lineage>
        <taxon>Eukaryota</taxon>
        <taxon>Fungi</taxon>
        <taxon>Dikarya</taxon>
        <taxon>Ascomycota</taxon>
        <taxon>Pezizomycotina</taxon>
        <taxon>Dothideomycetes</taxon>
        <taxon>Pleosporomycetidae</taxon>
        <taxon>Venturiales</taxon>
        <taxon>Venturiaceae</taxon>
        <taxon>Venturia</taxon>
    </lineage>
</organism>
<evidence type="ECO:0000256" key="2">
    <source>
        <dbReference type="ARBA" id="ARBA00023015"/>
    </source>
</evidence>
<evidence type="ECO:0000256" key="1">
    <source>
        <dbReference type="ARBA" id="ARBA00004123"/>
    </source>
</evidence>
<comment type="function">
    <text evidence="6 7">Recruits TFIIH to the initiation complex and stimulates the RNA polymerase II C-terminal domain kinase and DNA-dependent ATPase activities of TFIIH. Both TFIIH and TFIIE are required for promoter clearance by RNA polymerase.</text>
</comment>
<evidence type="ECO:0000256" key="6">
    <source>
        <dbReference type="ARBA" id="ARBA00025581"/>
    </source>
</evidence>
<dbReference type="AlphaFoldDB" id="A0A517LGZ3"/>
<name>A0A517LGZ3_9PEZI</name>
<dbReference type="GO" id="GO:0003677">
    <property type="term" value="F:DNA binding"/>
    <property type="evidence" value="ECO:0007669"/>
    <property type="project" value="UniProtKB-UniRule"/>
</dbReference>
<feature type="compositionally biased region" description="Low complexity" evidence="8">
    <location>
        <begin position="1"/>
        <end position="19"/>
    </location>
</feature>
<dbReference type="GO" id="GO:0001097">
    <property type="term" value="F:TFIIH-class transcription factor complex binding"/>
    <property type="evidence" value="ECO:0007669"/>
    <property type="project" value="TreeGrafter"/>
</dbReference>
<dbReference type="PANTHER" id="PTHR12716:SF8">
    <property type="entry name" value="TRANSCRIPTION INITIATION FACTOR IIE SUBUNIT BETA"/>
    <property type="match status" value="1"/>
</dbReference>
<accession>A0A517LGZ3</accession>
<comment type="subcellular location">
    <subcellularLocation>
        <location evidence="1 7">Nucleus</location>
    </subcellularLocation>
</comment>
<dbReference type="PROSITE" id="PS51351">
    <property type="entry name" value="TFIIE_BETA_C"/>
    <property type="match status" value="1"/>
</dbReference>
<evidence type="ECO:0000313" key="10">
    <source>
        <dbReference type="EMBL" id="QDS74897.1"/>
    </source>
</evidence>
<comment type="subunit">
    <text evidence="7">Tetramer of two alpha and two beta chains.</text>
</comment>
<sequence length="271" mass="30072">MSKSFSGSGVPSPSPSNTSAPGASKRKRVVESNLNKPTAVQQMQRRQPTSNLEILAQMRVAEGFLRDKDKPCTFTDIVNYLSIQNADQATLQTFAAVMQRNKPDDKIKYNPPKTGNGEGTYEYNPTYPIRNKQDLMAYLQKQNHAIGIKVEDLKDGWKDCVSIITNMGGTGELLVIADKQGRPKVVWQDDKSLANEISSDIQMEWHAIRIPGETEELRNKLIAAGQTPSSAARKVVAAKTGKPKRKTARRGGRTTNVHMNGVLKDYSETRR</sequence>
<dbReference type="GO" id="GO:0006367">
    <property type="term" value="P:transcription initiation at RNA polymerase II promoter"/>
    <property type="evidence" value="ECO:0007669"/>
    <property type="project" value="UniProtKB-UniRule"/>
</dbReference>
<keyword evidence="3 7" id="KW-0238">DNA-binding</keyword>
<evidence type="ECO:0000256" key="4">
    <source>
        <dbReference type="ARBA" id="ARBA00023163"/>
    </source>
</evidence>
<keyword evidence="2 7" id="KW-0805">Transcription regulation</keyword>
<keyword evidence="5 7" id="KW-0539">Nucleus</keyword>
<dbReference type="PIRSF" id="PIRSF016398">
    <property type="entry name" value="TFIIE-beta"/>
    <property type="match status" value="1"/>
</dbReference>
<proteinExistence type="inferred from homology"/>
<feature type="region of interest" description="Disordered" evidence="8">
    <location>
        <begin position="1"/>
        <end position="50"/>
    </location>
</feature>
<comment type="similarity">
    <text evidence="7">Belongs to the TFIIE beta subunit family.</text>
</comment>